<evidence type="ECO:0000313" key="2">
    <source>
        <dbReference type="Proteomes" id="UP001281147"/>
    </source>
</evidence>
<name>A0ACC3MST6_9PEZI</name>
<organism evidence="1 2">
    <name type="scientific">Vermiconidia calcicola</name>
    <dbReference type="NCBI Taxonomy" id="1690605"/>
    <lineage>
        <taxon>Eukaryota</taxon>
        <taxon>Fungi</taxon>
        <taxon>Dikarya</taxon>
        <taxon>Ascomycota</taxon>
        <taxon>Pezizomycotina</taxon>
        <taxon>Dothideomycetes</taxon>
        <taxon>Dothideomycetidae</taxon>
        <taxon>Mycosphaerellales</taxon>
        <taxon>Extremaceae</taxon>
        <taxon>Vermiconidia</taxon>
    </lineage>
</organism>
<protein>
    <submittedName>
        <fullName evidence="1">Uncharacterized protein</fullName>
    </submittedName>
</protein>
<accession>A0ACC3MST6</accession>
<gene>
    <name evidence="1" type="ORF">LTR37_015189</name>
</gene>
<dbReference type="EMBL" id="JAUTXU010000167">
    <property type="protein sequence ID" value="KAK3701878.1"/>
    <property type="molecule type" value="Genomic_DNA"/>
</dbReference>
<evidence type="ECO:0000313" key="1">
    <source>
        <dbReference type="EMBL" id="KAK3701878.1"/>
    </source>
</evidence>
<comment type="caution">
    <text evidence="1">The sequence shown here is derived from an EMBL/GenBank/DDBJ whole genome shotgun (WGS) entry which is preliminary data.</text>
</comment>
<reference evidence="1" key="1">
    <citation type="submission" date="2023-07" db="EMBL/GenBank/DDBJ databases">
        <title>Black Yeasts Isolated from many extreme environments.</title>
        <authorList>
            <person name="Coleine C."/>
            <person name="Stajich J.E."/>
            <person name="Selbmann L."/>
        </authorList>
    </citation>
    <scope>NUCLEOTIDE SEQUENCE</scope>
    <source>
        <strain evidence="1">CCFEE 5714</strain>
    </source>
</reference>
<keyword evidence="2" id="KW-1185">Reference proteome</keyword>
<sequence>MPSAEQPFKEFPVFFAKLSSFTKHVGTIHKTQTITMDELLQTASNPKLRVLTPGEVDKIKEGNGKEVIKKKAAVTGKNDGAEARVVAYPKGCPLPKYSTIVQKDDGTYVELRCSECNGKSNHLRGQNTSRKPRLEFLKGAAGMTGHINQAHGMEVNEEWVKANCGLAITAQKLGELKNDQTGKLIDKVDATPAETKEKREEWIREQEEKAKELKKSKEENRESQLTQQPAVTDDSTGTVGSDDLGDADEEDGTSPRLTSTTKPAQTKRKINDGEGGAGKRVRQPLGANDALVVINSAPQIMSTIKELQDKRAHLRGTDGNRVEDSATTMAEYQNQRFGFGYAKGYKSHGWAPFNQRPQASSEDASIEEV</sequence>
<dbReference type="Proteomes" id="UP001281147">
    <property type="component" value="Unassembled WGS sequence"/>
</dbReference>
<proteinExistence type="predicted"/>